<dbReference type="EMBL" id="FTMA01000001">
    <property type="protein sequence ID" value="SIQ33005.1"/>
    <property type="molecule type" value="Genomic_DNA"/>
</dbReference>
<organism evidence="1 2">
    <name type="scientific">Maribacter ulvicola</name>
    <dbReference type="NCBI Taxonomy" id="228959"/>
    <lineage>
        <taxon>Bacteria</taxon>
        <taxon>Pseudomonadati</taxon>
        <taxon>Bacteroidota</taxon>
        <taxon>Flavobacteriia</taxon>
        <taxon>Flavobacteriales</taxon>
        <taxon>Flavobacteriaceae</taxon>
        <taxon>Maribacter</taxon>
    </lineage>
</organism>
<gene>
    <name evidence="1" type="ORF">SAMN05421797_1011419</name>
</gene>
<protein>
    <submittedName>
        <fullName evidence="1">Uncharacterized protein</fullName>
    </submittedName>
</protein>
<evidence type="ECO:0000313" key="1">
    <source>
        <dbReference type="EMBL" id="SIQ33005.1"/>
    </source>
</evidence>
<dbReference type="AlphaFoldDB" id="A0A1N6RVY7"/>
<name>A0A1N6RVY7_9FLAO</name>
<sequence length="63" mass="7351">MQLSCIRKMLLYDRKKNTVIKAFIFSVLESSGKAISKNGIDEKIKSEINRATTKPLLRRRYFT</sequence>
<dbReference type="Proteomes" id="UP000186953">
    <property type="component" value="Unassembled WGS sequence"/>
</dbReference>
<accession>A0A1N6RVY7</accession>
<proteinExistence type="predicted"/>
<evidence type="ECO:0000313" key="2">
    <source>
        <dbReference type="Proteomes" id="UP000186953"/>
    </source>
</evidence>
<keyword evidence="2" id="KW-1185">Reference proteome</keyword>
<reference evidence="2" key="1">
    <citation type="submission" date="2017-01" db="EMBL/GenBank/DDBJ databases">
        <authorList>
            <person name="Varghese N."/>
            <person name="Submissions S."/>
        </authorList>
    </citation>
    <scope>NUCLEOTIDE SEQUENCE [LARGE SCALE GENOMIC DNA]</scope>
    <source>
        <strain evidence="2">DSM 15366</strain>
    </source>
</reference>